<evidence type="ECO:0000256" key="3">
    <source>
        <dbReference type="SAM" id="Phobius"/>
    </source>
</evidence>
<comment type="caution">
    <text evidence="5">The sequence shown here is derived from an EMBL/GenBank/DDBJ whole genome shotgun (WGS) entry which is preliminary data.</text>
</comment>
<dbReference type="GO" id="GO:0016020">
    <property type="term" value="C:membrane"/>
    <property type="evidence" value="ECO:0007669"/>
    <property type="project" value="UniProtKB-SubCell"/>
</dbReference>
<comment type="subcellular location">
    <subcellularLocation>
        <location evidence="1">Membrane</location>
        <topology evidence="1">Multi-pass membrane protein</topology>
    </subcellularLocation>
</comment>
<evidence type="ECO:0000256" key="2">
    <source>
        <dbReference type="SAM" id="MobiDB-lite"/>
    </source>
</evidence>
<feature type="compositionally biased region" description="Low complexity" evidence="2">
    <location>
        <begin position="104"/>
        <end position="113"/>
    </location>
</feature>
<proteinExistence type="predicted"/>
<evidence type="ECO:0000313" key="6">
    <source>
        <dbReference type="Proteomes" id="UP000017127"/>
    </source>
</evidence>
<feature type="transmembrane region" description="Helical" evidence="3">
    <location>
        <begin position="245"/>
        <end position="263"/>
    </location>
</feature>
<feature type="transmembrane region" description="Helical" evidence="3">
    <location>
        <begin position="213"/>
        <end position="233"/>
    </location>
</feature>
<sequence>MTDSSKSKKPDSKTSGVGFQKSDNEADSKTSESSNSEKSAEPTDANKKPEPEVPTESISISPVTSEEPAKAETKPEVAPTPKPPAPQSEPVSATQPAVEPKPEPVNVVKPPAETKAEPISASMHPPEVKPEQMSAPMNPPEVKPEPINVVKPPAETKAEPPTTAPTVPVISEAPETVETSQLDVQAVKEKVLHFISDLPETFSNFFGEYQRPLWTVVGLVLIIVTIKALVGVLDSINDVPLVESTLEIVGMGYSGWFVYRYLLRSENRQELLAKFQSWKAEFLGREDS</sequence>
<keyword evidence="3" id="KW-1133">Transmembrane helix</keyword>
<dbReference type="AlphaFoldDB" id="U7QHB9"/>
<feature type="region of interest" description="Disordered" evidence="2">
    <location>
        <begin position="1"/>
        <end position="141"/>
    </location>
</feature>
<organism evidence="5 6">
    <name type="scientific">Lyngbya aestuarii BL J</name>
    <dbReference type="NCBI Taxonomy" id="1348334"/>
    <lineage>
        <taxon>Bacteria</taxon>
        <taxon>Bacillati</taxon>
        <taxon>Cyanobacteriota</taxon>
        <taxon>Cyanophyceae</taxon>
        <taxon>Oscillatoriophycideae</taxon>
        <taxon>Oscillatoriales</taxon>
        <taxon>Microcoleaceae</taxon>
        <taxon>Lyngbya</taxon>
    </lineage>
</organism>
<accession>U7QHB9</accession>
<dbReference type="RefSeq" id="WP_023066466.1">
    <property type="nucleotide sequence ID" value="NZ_AUZM01000023.1"/>
</dbReference>
<dbReference type="Proteomes" id="UP000017127">
    <property type="component" value="Unassembled WGS sequence"/>
</dbReference>
<keyword evidence="3" id="KW-0812">Transmembrane</keyword>
<reference evidence="5 6" key="1">
    <citation type="journal article" date="2013" name="Front. Microbiol.">
        <title>Comparative genomic analyses of the cyanobacterium, Lyngbya aestuarii BL J, a powerful hydrogen producer.</title>
        <authorList>
            <person name="Kothari A."/>
            <person name="Vaughn M."/>
            <person name="Garcia-Pichel F."/>
        </authorList>
    </citation>
    <scope>NUCLEOTIDE SEQUENCE [LARGE SCALE GENOMIC DNA]</scope>
    <source>
        <strain evidence="5 6">BL J</strain>
    </source>
</reference>
<dbReference type="EMBL" id="AUZM01000023">
    <property type="protein sequence ID" value="ERT07293.1"/>
    <property type="molecule type" value="Genomic_DNA"/>
</dbReference>
<protein>
    <recommendedName>
        <fullName evidence="4">Cyanobacterial aminoacyl-tRNA synthetase CAAD domain-containing protein</fullName>
    </recommendedName>
</protein>
<dbReference type="Pfam" id="PF14159">
    <property type="entry name" value="CAAD"/>
    <property type="match status" value="1"/>
</dbReference>
<gene>
    <name evidence="5" type="ORF">M595_2695</name>
</gene>
<feature type="compositionally biased region" description="Basic and acidic residues" evidence="2">
    <location>
        <begin position="38"/>
        <end position="51"/>
    </location>
</feature>
<dbReference type="OrthoDB" id="459910at2"/>
<evidence type="ECO:0000313" key="5">
    <source>
        <dbReference type="EMBL" id="ERT07293.1"/>
    </source>
</evidence>
<dbReference type="PANTHER" id="PTHR33222:SF4">
    <property type="entry name" value="PROTEIN CURVATURE THYLAKOID 1A, CHLOROPLASTIC"/>
    <property type="match status" value="1"/>
</dbReference>
<dbReference type="PATRIC" id="fig|1348334.3.peg.2608"/>
<evidence type="ECO:0000256" key="1">
    <source>
        <dbReference type="ARBA" id="ARBA00004141"/>
    </source>
</evidence>
<feature type="compositionally biased region" description="Basic and acidic residues" evidence="2">
    <location>
        <begin position="1"/>
        <end position="12"/>
    </location>
</feature>
<feature type="compositionally biased region" description="Pro residues" evidence="2">
    <location>
        <begin position="78"/>
        <end position="87"/>
    </location>
</feature>
<dbReference type="InterPro" id="IPR025564">
    <property type="entry name" value="CAAD_dom"/>
</dbReference>
<dbReference type="PRINTS" id="PR01217">
    <property type="entry name" value="PRICHEXTENSN"/>
</dbReference>
<evidence type="ECO:0000259" key="4">
    <source>
        <dbReference type="Pfam" id="PF14159"/>
    </source>
</evidence>
<feature type="domain" description="Cyanobacterial aminoacyl-tRNA synthetase CAAD" evidence="4">
    <location>
        <begin position="201"/>
        <end position="284"/>
    </location>
</feature>
<dbReference type="InterPro" id="IPR033344">
    <property type="entry name" value="CURT1"/>
</dbReference>
<dbReference type="PANTHER" id="PTHR33222">
    <property type="match status" value="1"/>
</dbReference>
<keyword evidence="6" id="KW-1185">Reference proteome</keyword>
<keyword evidence="3" id="KW-0472">Membrane</keyword>
<name>U7QHB9_9CYAN</name>
<dbReference type="GO" id="GO:0009579">
    <property type="term" value="C:thylakoid"/>
    <property type="evidence" value="ECO:0007669"/>
    <property type="project" value="InterPro"/>
</dbReference>